<dbReference type="SUPFAM" id="SSF50978">
    <property type="entry name" value="WD40 repeat-like"/>
    <property type="match status" value="2"/>
</dbReference>
<dbReference type="CDD" id="cd00200">
    <property type="entry name" value="WD40"/>
    <property type="match status" value="1"/>
</dbReference>
<dbReference type="Gene3D" id="2.130.10.10">
    <property type="entry name" value="YVTN repeat-like/Quinoprotein amine dehydrogenase"/>
    <property type="match status" value="3"/>
</dbReference>
<dbReference type="PANTHER" id="PTHR19854">
    <property type="entry name" value="TRANSDUCIN BETA-LIKE 3"/>
    <property type="match status" value="1"/>
</dbReference>
<keyword evidence="10" id="KW-1185">Reference proteome</keyword>
<dbReference type="STRING" id="283909.R7V299"/>
<dbReference type="InterPro" id="IPR013934">
    <property type="entry name" value="Utp13_C"/>
</dbReference>
<feature type="repeat" description="WD" evidence="5">
    <location>
        <begin position="616"/>
        <end position="648"/>
    </location>
</feature>
<dbReference type="SMART" id="SM00320">
    <property type="entry name" value="WD40"/>
    <property type="match status" value="11"/>
</dbReference>
<dbReference type="Proteomes" id="UP000014760">
    <property type="component" value="Unassembled WGS sequence"/>
</dbReference>
<feature type="repeat" description="WD" evidence="5">
    <location>
        <begin position="532"/>
        <end position="573"/>
    </location>
</feature>
<evidence type="ECO:0000256" key="1">
    <source>
        <dbReference type="ARBA" id="ARBA00004604"/>
    </source>
</evidence>
<dbReference type="InterPro" id="IPR020472">
    <property type="entry name" value="WD40_PAC1"/>
</dbReference>
<feature type="compositionally biased region" description="Basic residues" evidence="6">
    <location>
        <begin position="825"/>
        <end position="834"/>
    </location>
</feature>
<evidence type="ECO:0000259" key="7">
    <source>
        <dbReference type="Pfam" id="PF08625"/>
    </source>
</evidence>
<dbReference type="InterPro" id="IPR036322">
    <property type="entry name" value="WD40_repeat_dom_sf"/>
</dbReference>
<gene>
    <name evidence="8" type="ORF">CAPTEDRAFT_218920</name>
</gene>
<dbReference type="GO" id="GO:0000472">
    <property type="term" value="P:endonucleolytic cleavage to generate mature 5'-end of SSU-rRNA from (SSU-rRNA, 5.8S rRNA, LSU-rRNA)"/>
    <property type="evidence" value="ECO:0007669"/>
    <property type="project" value="TreeGrafter"/>
</dbReference>
<dbReference type="EMBL" id="KB295796">
    <property type="protein sequence ID" value="ELU12607.1"/>
    <property type="molecule type" value="Genomic_DNA"/>
</dbReference>
<reference evidence="10" key="1">
    <citation type="submission" date="2012-12" db="EMBL/GenBank/DDBJ databases">
        <authorList>
            <person name="Hellsten U."/>
            <person name="Grimwood J."/>
            <person name="Chapman J.A."/>
            <person name="Shapiro H."/>
            <person name="Aerts A."/>
            <person name="Otillar R.P."/>
            <person name="Terry A.Y."/>
            <person name="Boore J.L."/>
            <person name="Simakov O."/>
            <person name="Marletaz F."/>
            <person name="Cho S.-J."/>
            <person name="Edsinger-Gonzales E."/>
            <person name="Havlak P."/>
            <person name="Kuo D.-H."/>
            <person name="Larsson T."/>
            <person name="Lv J."/>
            <person name="Arendt D."/>
            <person name="Savage R."/>
            <person name="Osoegawa K."/>
            <person name="de Jong P."/>
            <person name="Lindberg D.R."/>
            <person name="Seaver E.C."/>
            <person name="Weisblat D.A."/>
            <person name="Putnam N.H."/>
            <person name="Grigoriev I.V."/>
            <person name="Rokhsar D.S."/>
        </authorList>
    </citation>
    <scope>NUCLEOTIDE SEQUENCE</scope>
    <source>
        <strain evidence="10">I ESC-2004</strain>
    </source>
</reference>
<name>R7V299_CAPTE</name>
<dbReference type="OMA" id="PYVQRHF"/>
<dbReference type="EMBL" id="AMQN01005350">
    <property type="status" value="NOT_ANNOTATED_CDS"/>
    <property type="molecule type" value="Genomic_DNA"/>
</dbReference>
<dbReference type="GO" id="GO:0030686">
    <property type="term" value="C:90S preribosome"/>
    <property type="evidence" value="ECO:0007669"/>
    <property type="project" value="TreeGrafter"/>
</dbReference>
<evidence type="ECO:0000256" key="4">
    <source>
        <dbReference type="ARBA" id="ARBA00023242"/>
    </source>
</evidence>
<dbReference type="HOGENOM" id="CLU_009276_0_0_1"/>
<feature type="repeat" description="WD" evidence="5">
    <location>
        <begin position="490"/>
        <end position="531"/>
    </location>
</feature>
<dbReference type="AlphaFoldDB" id="R7V299"/>
<reference evidence="9" key="3">
    <citation type="submission" date="2015-06" db="UniProtKB">
        <authorList>
            <consortium name="EnsemblMetazoa"/>
        </authorList>
    </citation>
    <scope>IDENTIFICATION</scope>
</reference>
<evidence type="ECO:0000256" key="5">
    <source>
        <dbReference type="PROSITE-ProRule" id="PRU00221"/>
    </source>
</evidence>
<dbReference type="Pfam" id="PF08625">
    <property type="entry name" value="Utp13"/>
    <property type="match status" value="1"/>
</dbReference>
<dbReference type="FunFam" id="2.130.10.10:FF:000230">
    <property type="entry name" value="Transducin beta-like protein 3"/>
    <property type="match status" value="1"/>
</dbReference>
<keyword evidence="2 5" id="KW-0853">WD repeat</keyword>
<dbReference type="PRINTS" id="PR00320">
    <property type="entry name" value="GPROTEINBRPT"/>
</dbReference>
<feature type="repeat" description="WD" evidence="5">
    <location>
        <begin position="438"/>
        <end position="474"/>
    </location>
</feature>
<feature type="region of interest" description="Disordered" evidence="6">
    <location>
        <begin position="821"/>
        <end position="854"/>
    </location>
</feature>
<dbReference type="FunCoup" id="R7V299">
    <property type="interactions" value="1880"/>
</dbReference>
<dbReference type="PROSITE" id="PS00678">
    <property type="entry name" value="WD_REPEATS_1"/>
    <property type="match status" value="2"/>
</dbReference>
<feature type="repeat" description="WD" evidence="5">
    <location>
        <begin position="123"/>
        <end position="156"/>
    </location>
</feature>
<accession>R7V299</accession>
<dbReference type="EnsemblMetazoa" id="CapteT218920">
    <property type="protein sequence ID" value="CapteP218920"/>
    <property type="gene ID" value="CapteG218920"/>
</dbReference>
<dbReference type="OrthoDB" id="5414888at2759"/>
<dbReference type="GO" id="GO:0000480">
    <property type="term" value="P:endonucleolytic cleavage in 5'-ETS of tricistronic rRNA transcript (SSU-rRNA, 5.8S rRNA, LSU-rRNA)"/>
    <property type="evidence" value="ECO:0007669"/>
    <property type="project" value="TreeGrafter"/>
</dbReference>
<dbReference type="InterPro" id="IPR019775">
    <property type="entry name" value="WD40_repeat_CS"/>
</dbReference>
<feature type="repeat" description="WD" evidence="5">
    <location>
        <begin position="393"/>
        <end position="434"/>
    </location>
</feature>
<dbReference type="InterPro" id="IPR001680">
    <property type="entry name" value="WD40_rpt"/>
</dbReference>
<protein>
    <recommendedName>
        <fullName evidence="7">U3 small nucleolar RNA-associated protein 13 C-terminal domain-containing protein</fullName>
    </recommendedName>
</protein>
<evidence type="ECO:0000256" key="6">
    <source>
        <dbReference type="SAM" id="MobiDB-lite"/>
    </source>
</evidence>
<dbReference type="GO" id="GO:0032040">
    <property type="term" value="C:small-subunit processome"/>
    <property type="evidence" value="ECO:0007669"/>
    <property type="project" value="InterPro"/>
</dbReference>
<evidence type="ECO:0000256" key="2">
    <source>
        <dbReference type="ARBA" id="ARBA00022574"/>
    </source>
</evidence>
<comment type="subcellular location">
    <subcellularLocation>
        <location evidence="1">Nucleus</location>
        <location evidence="1">Nucleolus</location>
    </subcellularLocation>
</comment>
<reference evidence="8 10" key="2">
    <citation type="journal article" date="2013" name="Nature">
        <title>Insights into bilaterian evolution from three spiralian genomes.</title>
        <authorList>
            <person name="Simakov O."/>
            <person name="Marletaz F."/>
            <person name="Cho S.J."/>
            <person name="Edsinger-Gonzales E."/>
            <person name="Havlak P."/>
            <person name="Hellsten U."/>
            <person name="Kuo D.H."/>
            <person name="Larsson T."/>
            <person name="Lv J."/>
            <person name="Arendt D."/>
            <person name="Savage R."/>
            <person name="Osoegawa K."/>
            <person name="de Jong P."/>
            <person name="Grimwood J."/>
            <person name="Chapman J.A."/>
            <person name="Shapiro H."/>
            <person name="Aerts A."/>
            <person name="Otillar R.P."/>
            <person name="Terry A.Y."/>
            <person name="Boore J.L."/>
            <person name="Grigoriev I.V."/>
            <person name="Lindberg D.R."/>
            <person name="Seaver E.C."/>
            <person name="Weisblat D.A."/>
            <person name="Putnam N.H."/>
            <person name="Rokhsar D.S."/>
        </authorList>
    </citation>
    <scope>NUCLEOTIDE SEQUENCE</scope>
    <source>
        <strain evidence="8 10">I ESC-2004</strain>
    </source>
</reference>
<sequence>MSVSNNSNHILSCSELSAKGEPATIACFYQSATQSWQSLILKWRLSRSFAVDAKHEAFFTGGKVQVSQNEKHIFTQCSNKVIALDVATGLSSHEISQILVVAHQNLILRQWLWKEKELVRSWKAIHISPVSCMTFDPTSTLLATGGCDATIKVWDVLKKYCTHNLKGHQGVISLAEFHPNAELLQLVTAADDSCLRVWSLESSSCLYVLEGHFSAIPCIQFSVDGNTLYSAGRDNVIITWDLIEKKKRRVIPTFESIEGLALLPSTKRGYPELAAPPNKEVLVSGGLRGELRVWDPETGLCLKGSTAEGSSENTSQSIVRVSLTQSLLTAVTFDHNILQYERNTLKPQRQLVGNNDDVVDMKFFGEMHSHLVVATNSELIKVYEVSTWVCQILRGHSDTVMALDVSSDGHVLVSASKDQTARVWKMDAEGAVQCVGIAKGHTHAVLSVGVSRLKPSLLVTGSHDLTLKTWPLSTAVDSDDITALSTTRTTKAHDKEINSLVLSPNDKFIASGSQDRTAKLWTASDLSLVGVFRGHRRGIWRIQFSPVDQCVATASADGTIRIWSLTDFSCVKMFEGHEGSVLTVQFLCRGMQLLSSGSDGLVKLWTIKSTECVKTFDNHEGKVWALALNSAEDRIATGASDASIMLWKDVSEIEVQEARAQQKELITRKQKLDNLIQQKKYLKAIGLAIVLDQPFRLMTIIKLIMESDEAEKLQETLTALRDDQIGSLLKYMVQWNSNSKHCHVAQTVLSVILRSFTPETLLTLPNMRSSLEGLLPYTERHYERLGRLAQQTTFIDYTWCCMRRVGTEQIHIDAESPPILSEKSKLKKGKKKGRKLSENGNEAVRSKRRKSAVK</sequence>
<dbReference type="PROSITE" id="PS50082">
    <property type="entry name" value="WD_REPEATS_2"/>
    <property type="match status" value="9"/>
</dbReference>
<evidence type="ECO:0000313" key="9">
    <source>
        <dbReference type="EnsemblMetazoa" id="CapteP218920"/>
    </source>
</evidence>
<dbReference type="PROSITE" id="PS50294">
    <property type="entry name" value="WD_REPEATS_REGION"/>
    <property type="match status" value="8"/>
</dbReference>
<dbReference type="PANTHER" id="PTHR19854:SF15">
    <property type="entry name" value="TRANSDUCIN BETA-LIKE PROTEIN 3"/>
    <property type="match status" value="1"/>
</dbReference>
<keyword evidence="3" id="KW-0677">Repeat</keyword>
<keyword evidence="4" id="KW-0539">Nucleus</keyword>
<feature type="domain" description="U3 small nucleolar RNA-associated protein 13 C-terminal" evidence="7">
    <location>
        <begin position="669"/>
        <end position="802"/>
    </location>
</feature>
<dbReference type="Pfam" id="PF00400">
    <property type="entry name" value="WD40"/>
    <property type="match status" value="8"/>
</dbReference>
<dbReference type="GO" id="GO:0034511">
    <property type="term" value="F:U3 snoRNA binding"/>
    <property type="evidence" value="ECO:0007669"/>
    <property type="project" value="TreeGrafter"/>
</dbReference>
<evidence type="ECO:0000313" key="10">
    <source>
        <dbReference type="Proteomes" id="UP000014760"/>
    </source>
</evidence>
<proteinExistence type="predicted"/>
<feature type="repeat" description="WD" evidence="5">
    <location>
        <begin position="574"/>
        <end position="615"/>
    </location>
</feature>
<evidence type="ECO:0000256" key="3">
    <source>
        <dbReference type="ARBA" id="ARBA00022737"/>
    </source>
</evidence>
<organism evidence="8">
    <name type="scientific">Capitella teleta</name>
    <name type="common">Polychaete worm</name>
    <dbReference type="NCBI Taxonomy" id="283909"/>
    <lineage>
        <taxon>Eukaryota</taxon>
        <taxon>Metazoa</taxon>
        <taxon>Spiralia</taxon>
        <taxon>Lophotrochozoa</taxon>
        <taxon>Annelida</taxon>
        <taxon>Polychaeta</taxon>
        <taxon>Sedentaria</taxon>
        <taxon>Scolecida</taxon>
        <taxon>Capitellidae</taxon>
        <taxon>Capitella</taxon>
    </lineage>
</organism>
<feature type="repeat" description="WD" evidence="5">
    <location>
        <begin position="165"/>
        <end position="208"/>
    </location>
</feature>
<feature type="repeat" description="WD" evidence="5">
    <location>
        <begin position="209"/>
        <end position="250"/>
    </location>
</feature>
<dbReference type="InterPro" id="IPR015943">
    <property type="entry name" value="WD40/YVTN_repeat-like_dom_sf"/>
</dbReference>
<evidence type="ECO:0000313" key="8">
    <source>
        <dbReference type="EMBL" id="ELU12607.1"/>
    </source>
</evidence>